<gene>
    <name evidence="1" type="ORF">A4A59_015530</name>
</gene>
<reference evidence="1" key="1">
    <citation type="submission" date="2024-10" db="EMBL/GenBank/DDBJ databases">
        <title>Strain of Rhizobium-related bacteria isolated fromm roots of Vavilovia formosa.</title>
        <authorList>
            <person name="Kimeklis A."/>
            <person name="Afonin A."/>
        </authorList>
    </citation>
    <scope>NUCLEOTIDE SEQUENCE</scope>
    <source>
        <strain evidence="1">Vaf12</strain>
    </source>
</reference>
<dbReference type="EMBL" id="CP171844">
    <property type="protein sequence ID" value="XKQ38542.1"/>
    <property type="molecule type" value="Genomic_DNA"/>
</dbReference>
<evidence type="ECO:0000313" key="2">
    <source>
        <dbReference type="Proteomes" id="UP000076193"/>
    </source>
</evidence>
<name>A0ACD5F0B9_RHILE</name>
<organism evidence="1 2">
    <name type="scientific">Rhizobium leguminosarum</name>
    <dbReference type="NCBI Taxonomy" id="384"/>
    <lineage>
        <taxon>Bacteria</taxon>
        <taxon>Pseudomonadati</taxon>
        <taxon>Pseudomonadota</taxon>
        <taxon>Alphaproteobacteria</taxon>
        <taxon>Hyphomicrobiales</taxon>
        <taxon>Rhizobiaceae</taxon>
        <taxon>Rhizobium/Agrobacterium group</taxon>
        <taxon>Rhizobium</taxon>
    </lineage>
</organism>
<proteinExistence type="predicted"/>
<dbReference type="Proteomes" id="UP000076193">
    <property type="component" value="Chromosome"/>
</dbReference>
<evidence type="ECO:0000313" key="1">
    <source>
        <dbReference type="EMBL" id="XKQ38542.1"/>
    </source>
</evidence>
<protein>
    <submittedName>
        <fullName evidence="1">Uncharacterized protein</fullName>
    </submittedName>
</protein>
<sequence>MNNKQANIAALSSVLLEMIADDPYERDGFVWAAATQPEFCASLGWSISKFYRVTGLPPFVRDVRKIDGIRKTILRVGEPGLATHEKIAKEMSSRLRSYRLRSRKALIAERNALAGIANDTDANVDARIEKIEHLLQVLPRMTTGDEFGHMCGFAKIWPQGYQIAIFKAVLADWPAFMAAMKMQIWTTGKGEEKFFEFVSTGVMRAFPQAAVELYVMQRQEQATELTPELRRLSRYTEG</sequence>
<accession>A0ACD5F0B9</accession>